<comment type="caution">
    <text evidence="1">The sequence shown here is derived from an EMBL/GenBank/DDBJ whole genome shotgun (WGS) entry which is preliminary data.</text>
</comment>
<evidence type="ECO:0000313" key="2">
    <source>
        <dbReference type="Proteomes" id="UP000325315"/>
    </source>
</evidence>
<dbReference type="EMBL" id="SMMG02000001">
    <property type="protein sequence ID" value="KAA3487033.1"/>
    <property type="molecule type" value="Genomic_DNA"/>
</dbReference>
<dbReference type="AlphaFoldDB" id="A0A5B6WZY3"/>
<dbReference type="PANTHER" id="PTHR11439">
    <property type="entry name" value="GAG-POL-RELATED RETROTRANSPOSON"/>
    <property type="match status" value="1"/>
</dbReference>
<dbReference type="InterPro" id="IPR043502">
    <property type="entry name" value="DNA/RNA_pol_sf"/>
</dbReference>
<reference evidence="2" key="1">
    <citation type="journal article" date="2019" name="Plant Biotechnol. J.">
        <title>Genome sequencing of the Australian wild diploid species Gossypium australe highlights disease resistance and delayed gland morphogenesis.</title>
        <authorList>
            <person name="Cai Y."/>
            <person name="Cai X."/>
            <person name="Wang Q."/>
            <person name="Wang P."/>
            <person name="Zhang Y."/>
            <person name="Cai C."/>
            <person name="Xu Y."/>
            <person name="Wang K."/>
            <person name="Zhou Z."/>
            <person name="Wang C."/>
            <person name="Geng S."/>
            <person name="Li B."/>
            <person name="Dong Q."/>
            <person name="Hou Y."/>
            <person name="Wang H."/>
            <person name="Ai P."/>
            <person name="Liu Z."/>
            <person name="Yi F."/>
            <person name="Sun M."/>
            <person name="An G."/>
            <person name="Cheng J."/>
            <person name="Zhang Y."/>
            <person name="Shi Q."/>
            <person name="Xie Y."/>
            <person name="Shi X."/>
            <person name="Chang Y."/>
            <person name="Huang F."/>
            <person name="Chen Y."/>
            <person name="Hong S."/>
            <person name="Mi L."/>
            <person name="Sun Q."/>
            <person name="Zhang L."/>
            <person name="Zhou B."/>
            <person name="Peng R."/>
            <person name="Zhang X."/>
            <person name="Liu F."/>
        </authorList>
    </citation>
    <scope>NUCLEOTIDE SEQUENCE [LARGE SCALE GENOMIC DNA]</scope>
    <source>
        <strain evidence="2">cv. PA1801</strain>
    </source>
</reference>
<name>A0A5B6WZY3_9ROSI</name>
<gene>
    <name evidence="1" type="ORF">EPI10_030890</name>
</gene>
<evidence type="ECO:0000313" key="1">
    <source>
        <dbReference type="EMBL" id="KAA3487033.1"/>
    </source>
</evidence>
<dbReference type="PANTHER" id="PTHR11439:SF502">
    <property type="entry name" value="SECRETED RXLR EFFECTOR PROTEIN 161-LIKE"/>
    <property type="match status" value="1"/>
</dbReference>
<organism evidence="1 2">
    <name type="scientific">Gossypium australe</name>
    <dbReference type="NCBI Taxonomy" id="47621"/>
    <lineage>
        <taxon>Eukaryota</taxon>
        <taxon>Viridiplantae</taxon>
        <taxon>Streptophyta</taxon>
        <taxon>Embryophyta</taxon>
        <taxon>Tracheophyta</taxon>
        <taxon>Spermatophyta</taxon>
        <taxon>Magnoliopsida</taxon>
        <taxon>eudicotyledons</taxon>
        <taxon>Gunneridae</taxon>
        <taxon>Pentapetalae</taxon>
        <taxon>rosids</taxon>
        <taxon>malvids</taxon>
        <taxon>Malvales</taxon>
        <taxon>Malvaceae</taxon>
        <taxon>Malvoideae</taxon>
        <taxon>Gossypium</taxon>
    </lineage>
</organism>
<dbReference type="SUPFAM" id="SSF56672">
    <property type="entry name" value="DNA/RNA polymerases"/>
    <property type="match status" value="1"/>
</dbReference>
<accession>A0A5B6WZY3</accession>
<dbReference type="CDD" id="cd09272">
    <property type="entry name" value="RNase_HI_RT_Ty1"/>
    <property type="match status" value="1"/>
</dbReference>
<dbReference type="OrthoDB" id="1298236at2759"/>
<keyword evidence="2" id="KW-1185">Reference proteome</keyword>
<proteinExistence type="predicted"/>
<dbReference type="Proteomes" id="UP000325315">
    <property type="component" value="Unassembled WGS sequence"/>
</dbReference>
<sequence>MFEMSNLGDMKYFLGMEIHQSDAEVLKKFKMENCKLVTTPLVSNEKLSKSDNSEKVDASDYRSLIGNLLYLFATRPYIIGAFAWNSKKQYVVAQSLAEAEYVSAAAATNQAIWLRKILANLEQNTNEAIAIWVDNKSAIAITKNPVQHGRTKHINEKFHAIREAESLGEISLKIKLQML</sequence>
<protein>
    <submittedName>
        <fullName evidence="1">Copia protein</fullName>
    </submittedName>
</protein>